<organism evidence="4 5">
    <name type="scientific">Papaver atlanticum</name>
    <dbReference type="NCBI Taxonomy" id="357466"/>
    <lineage>
        <taxon>Eukaryota</taxon>
        <taxon>Viridiplantae</taxon>
        <taxon>Streptophyta</taxon>
        <taxon>Embryophyta</taxon>
        <taxon>Tracheophyta</taxon>
        <taxon>Spermatophyta</taxon>
        <taxon>Magnoliopsida</taxon>
        <taxon>Ranunculales</taxon>
        <taxon>Papaveraceae</taxon>
        <taxon>Papaveroideae</taxon>
        <taxon>Papaver</taxon>
    </lineage>
</organism>
<feature type="region of interest" description="Disordered" evidence="2">
    <location>
        <begin position="106"/>
        <end position="133"/>
    </location>
</feature>
<evidence type="ECO:0000259" key="3">
    <source>
        <dbReference type="PROSITE" id="PS50105"/>
    </source>
</evidence>
<feature type="region of interest" description="Disordered" evidence="2">
    <location>
        <begin position="16"/>
        <end position="69"/>
    </location>
</feature>
<dbReference type="InterPro" id="IPR001660">
    <property type="entry name" value="SAM"/>
</dbReference>
<evidence type="ECO:0000256" key="1">
    <source>
        <dbReference type="ARBA" id="ARBA00022737"/>
    </source>
</evidence>
<evidence type="ECO:0000313" key="5">
    <source>
        <dbReference type="Proteomes" id="UP001202328"/>
    </source>
</evidence>
<dbReference type="InterPro" id="IPR013761">
    <property type="entry name" value="SAM/pointed_sf"/>
</dbReference>
<feature type="compositionally biased region" description="Basic and acidic residues" evidence="2">
    <location>
        <begin position="106"/>
        <end position="119"/>
    </location>
</feature>
<dbReference type="SUPFAM" id="SSF47769">
    <property type="entry name" value="SAM/Pointed domain"/>
    <property type="match status" value="1"/>
</dbReference>
<sequence>MSRPQVTITLGHTGQVVKRTPGSGETFRSDYGSVSGSKRSVRDRLGNGGDQPYNNKRQKHQGNRSLADGTQVNKDDLRFKLLRKKELSMDLREKLSRTVLPPLRVDPRERERDPKETGLIRRMPPARSQDDLEMESYRKSYAAWNLDGLRRRSPDRLVSTSRSRGVSPPRVIEVRRQVRPVEASRPSPMMNRDVISDPRPTTLVRKPTLPVEGAKPVLRLAPQTASGVVQKSPYMGEQPVQPVTVASLLQTLGLSKYSIMFQAEEVDMPALRQMGDSDLKELGIPMGPRKKILLAIAPRVRRHPPM</sequence>
<keyword evidence="5" id="KW-1185">Reference proteome</keyword>
<dbReference type="PROSITE" id="PS50105">
    <property type="entry name" value="SAM_DOMAIN"/>
    <property type="match status" value="1"/>
</dbReference>
<name>A0AAD4TFC4_9MAGN</name>
<keyword evidence="1" id="KW-0677">Repeat</keyword>
<proteinExistence type="predicted"/>
<accession>A0AAD4TFC4</accession>
<reference evidence="4" key="1">
    <citation type="submission" date="2022-04" db="EMBL/GenBank/DDBJ databases">
        <title>A functionally conserved STORR gene fusion in Papaver species that diverged 16.8 million years ago.</title>
        <authorList>
            <person name="Catania T."/>
        </authorList>
    </citation>
    <scope>NUCLEOTIDE SEQUENCE</scope>
    <source>
        <strain evidence="4">S-188037</strain>
    </source>
</reference>
<dbReference type="PANTHER" id="PTHR10627">
    <property type="entry name" value="SCP160"/>
    <property type="match status" value="1"/>
</dbReference>
<gene>
    <name evidence="4" type="ORF">MKW98_017895</name>
</gene>
<dbReference type="FunFam" id="1.10.150.50:FF:000077">
    <property type="entry name" value="DDHD domain-containing 2"/>
    <property type="match status" value="1"/>
</dbReference>
<evidence type="ECO:0000256" key="2">
    <source>
        <dbReference type="SAM" id="MobiDB-lite"/>
    </source>
</evidence>
<feature type="region of interest" description="Disordered" evidence="2">
    <location>
        <begin position="181"/>
        <end position="206"/>
    </location>
</feature>
<evidence type="ECO:0000313" key="4">
    <source>
        <dbReference type="EMBL" id="KAI3954071.1"/>
    </source>
</evidence>
<dbReference type="SMART" id="SM00454">
    <property type="entry name" value="SAM"/>
    <property type="match status" value="1"/>
</dbReference>
<dbReference type="EMBL" id="JAJJMB010002020">
    <property type="protein sequence ID" value="KAI3954071.1"/>
    <property type="molecule type" value="Genomic_DNA"/>
</dbReference>
<dbReference type="Proteomes" id="UP001202328">
    <property type="component" value="Unassembled WGS sequence"/>
</dbReference>
<comment type="caution">
    <text evidence="4">The sequence shown here is derived from an EMBL/GenBank/DDBJ whole genome shotgun (WGS) entry which is preliminary data.</text>
</comment>
<protein>
    <recommendedName>
        <fullName evidence="3">SAM domain-containing protein</fullName>
    </recommendedName>
</protein>
<dbReference type="AlphaFoldDB" id="A0AAD4TFC4"/>
<dbReference type="Gene3D" id="1.10.150.50">
    <property type="entry name" value="Transcription Factor, Ets-1"/>
    <property type="match status" value="1"/>
</dbReference>
<feature type="domain" description="SAM" evidence="3">
    <location>
        <begin position="244"/>
        <end position="303"/>
    </location>
</feature>
<dbReference type="PANTHER" id="PTHR10627:SF74">
    <property type="entry name" value="OS08G0526500 PROTEIN"/>
    <property type="match status" value="1"/>
</dbReference>
<dbReference type="Pfam" id="PF00536">
    <property type="entry name" value="SAM_1"/>
    <property type="match status" value="1"/>
</dbReference>